<dbReference type="EMBL" id="BPQV01000016">
    <property type="protein sequence ID" value="GJE29520.1"/>
    <property type="molecule type" value="Genomic_DNA"/>
</dbReference>
<name>A0ABQ4TCU7_METOR</name>
<reference evidence="2" key="1">
    <citation type="journal article" date="2021" name="Front. Microbiol.">
        <title>Comprehensive Comparative Genomics and Phenotyping of Methylobacterium Species.</title>
        <authorList>
            <person name="Alessa O."/>
            <person name="Ogura Y."/>
            <person name="Fujitani Y."/>
            <person name="Takami H."/>
            <person name="Hayashi T."/>
            <person name="Sahin N."/>
            <person name="Tani A."/>
        </authorList>
    </citation>
    <scope>NUCLEOTIDE SEQUENCE</scope>
    <source>
        <strain evidence="2">NBRC 15689</strain>
    </source>
</reference>
<protein>
    <submittedName>
        <fullName evidence="2">Uncharacterized protein</fullName>
    </submittedName>
</protein>
<comment type="caution">
    <text evidence="2">The sequence shown here is derived from an EMBL/GenBank/DDBJ whole genome shotgun (WGS) entry which is preliminary data.</text>
</comment>
<organism evidence="2 3">
    <name type="scientific">Methylobacterium organophilum</name>
    <dbReference type="NCBI Taxonomy" id="410"/>
    <lineage>
        <taxon>Bacteria</taxon>
        <taxon>Pseudomonadati</taxon>
        <taxon>Pseudomonadota</taxon>
        <taxon>Alphaproteobacteria</taxon>
        <taxon>Hyphomicrobiales</taxon>
        <taxon>Methylobacteriaceae</taxon>
        <taxon>Methylobacterium</taxon>
    </lineage>
</organism>
<feature type="signal peptide" evidence="1">
    <location>
        <begin position="1"/>
        <end position="24"/>
    </location>
</feature>
<keyword evidence="1" id="KW-0732">Signal</keyword>
<evidence type="ECO:0000313" key="2">
    <source>
        <dbReference type="EMBL" id="GJE29520.1"/>
    </source>
</evidence>
<dbReference type="Proteomes" id="UP001055156">
    <property type="component" value="Unassembled WGS sequence"/>
</dbReference>
<evidence type="ECO:0000256" key="1">
    <source>
        <dbReference type="SAM" id="SignalP"/>
    </source>
</evidence>
<dbReference type="RefSeq" id="WP_238314152.1">
    <property type="nucleotide sequence ID" value="NZ_BPQV01000016.1"/>
</dbReference>
<evidence type="ECO:0000313" key="3">
    <source>
        <dbReference type="Proteomes" id="UP001055156"/>
    </source>
</evidence>
<reference evidence="2" key="2">
    <citation type="submission" date="2021-08" db="EMBL/GenBank/DDBJ databases">
        <authorList>
            <person name="Tani A."/>
            <person name="Ola A."/>
            <person name="Ogura Y."/>
            <person name="Katsura K."/>
            <person name="Hayashi T."/>
        </authorList>
    </citation>
    <scope>NUCLEOTIDE SEQUENCE</scope>
    <source>
        <strain evidence="2">NBRC 15689</strain>
    </source>
</reference>
<proteinExistence type="predicted"/>
<keyword evidence="3" id="KW-1185">Reference proteome</keyword>
<gene>
    <name evidence="2" type="ORF">LKMONMHP_4402</name>
</gene>
<accession>A0ABQ4TCU7</accession>
<feature type="chain" id="PRO_5045242576" evidence="1">
    <location>
        <begin position="25"/>
        <end position="84"/>
    </location>
</feature>
<sequence length="84" mass="9053">MRAPTLPALLAAAALLAGAGPSLAQISGGNASSNFTNQSFQNQNQIRGLQQQQTFENNQTRMQIQRNELFGPQPTGPTVAPRYR</sequence>